<dbReference type="AlphaFoldDB" id="A0A0N9MQ87"/>
<keyword evidence="4" id="KW-1185">Reference proteome</keyword>
<keyword evidence="2" id="KW-1133">Transmembrane helix</keyword>
<feature type="region of interest" description="Disordered" evidence="1">
    <location>
        <begin position="44"/>
        <end position="65"/>
    </location>
</feature>
<reference evidence="3 4" key="2">
    <citation type="journal article" date="2017" name="Int. J. Syst. Evol. Microbiol.">
        <title>Gordonia phthalatica sp. nov., a di-n-butyl phthalate-degrading bacterium isolated from activated sludge.</title>
        <authorList>
            <person name="Jin D."/>
            <person name="Kong X."/>
            <person name="Jia M."/>
            <person name="Yu X."/>
            <person name="Wang X."/>
            <person name="Zhuang X."/>
            <person name="Deng Y."/>
            <person name="Bai Z."/>
        </authorList>
    </citation>
    <scope>NUCLEOTIDE SEQUENCE [LARGE SCALE GENOMIC DNA]</scope>
    <source>
        <strain evidence="3 4">QH-11</strain>
    </source>
</reference>
<accession>A0A0N9MQ87</accession>
<keyword evidence="2" id="KW-0812">Transmembrane</keyword>
<reference evidence="4" key="1">
    <citation type="submission" date="2015-06" db="EMBL/GenBank/DDBJ databases">
        <title>Complete genome sequence and metabolic analysis of phthalate degradation pathway in Gordonia sp. QH-11.</title>
        <authorList>
            <person name="Jin D."/>
            <person name="Kong X."/>
            <person name="Bai Z."/>
        </authorList>
    </citation>
    <scope>NUCLEOTIDE SEQUENCE [LARGE SCALE GENOMIC DNA]</scope>
    <source>
        <strain evidence="4">QH-11</strain>
    </source>
</reference>
<evidence type="ECO:0000313" key="4">
    <source>
        <dbReference type="Proteomes" id="UP000063789"/>
    </source>
</evidence>
<evidence type="ECO:0000256" key="1">
    <source>
        <dbReference type="SAM" id="MobiDB-lite"/>
    </source>
</evidence>
<organism evidence="3 4">
    <name type="scientific">Gordonia phthalatica</name>
    <dbReference type="NCBI Taxonomy" id="1136941"/>
    <lineage>
        <taxon>Bacteria</taxon>
        <taxon>Bacillati</taxon>
        <taxon>Actinomycetota</taxon>
        <taxon>Actinomycetes</taxon>
        <taxon>Mycobacteriales</taxon>
        <taxon>Gordoniaceae</taxon>
        <taxon>Gordonia</taxon>
    </lineage>
</organism>
<evidence type="ECO:0000313" key="3">
    <source>
        <dbReference type="EMBL" id="ALG84997.1"/>
    </source>
</evidence>
<proteinExistence type="predicted"/>
<feature type="transmembrane region" description="Helical" evidence="2">
    <location>
        <begin position="15"/>
        <end position="40"/>
    </location>
</feature>
<dbReference type="Proteomes" id="UP000063789">
    <property type="component" value="Chromosome"/>
</dbReference>
<keyword evidence="2" id="KW-0472">Membrane</keyword>
<name>A0A0N9MQ87_9ACTN</name>
<protein>
    <submittedName>
        <fullName evidence="3">Uncharacterized protein</fullName>
    </submittedName>
</protein>
<dbReference type="KEGG" id="goq:ACH46_11480"/>
<sequence>MTLSAVQLVAAASRLFLAVECYLIAVAWPAFLIPASIGYLRRGGRSDLSLGRRRNLGEPAESAVG</sequence>
<gene>
    <name evidence="3" type="ORF">ACH46_11480</name>
</gene>
<evidence type="ECO:0000256" key="2">
    <source>
        <dbReference type="SAM" id="Phobius"/>
    </source>
</evidence>
<dbReference type="EMBL" id="CP011853">
    <property type="protein sequence ID" value="ALG84997.1"/>
    <property type="molecule type" value="Genomic_DNA"/>
</dbReference>